<evidence type="ECO:0000259" key="1">
    <source>
        <dbReference type="Pfam" id="PF23275"/>
    </source>
</evidence>
<accession>A0A516NQW5</accession>
<reference evidence="2 3" key="1">
    <citation type="submission" date="2019-07" db="EMBL/GenBank/DDBJ databases">
        <title>Complete Genome Sequence and Methylome Analysis of Nocardia otitidis-caviarum NEB252.</title>
        <authorList>
            <person name="Fomenkov A."/>
            <person name="Anton B.P."/>
            <person name="Vincze T."/>
            <person name="Roberts R.J."/>
        </authorList>
    </citation>
    <scope>NUCLEOTIDE SEQUENCE [LARGE SCALE GENOMIC DNA]</scope>
    <source>
        <strain evidence="2 3">NEB252</strain>
    </source>
</reference>
<dbReference type="EMBL" id="CP041695">
    <property type="protein sequence ID" value="QDP81296.1"/>
    <property type="molecule type" value="Genomic_DNA"/>
</dbReference>
<organism evidence="2 3">
    <name type="scientific">Nocardia otitidiscaviarum</name>
    <dbReference type="NCBI Taxonomy" id="1823"/>
    <lineage>
        <taxon>Bacteria</taxon>
        <taxon>Bacillati</taxon>
        <taxon>Actinomycetota</taxon>
        <taxon>Actinomycetes</taxon>
        <taxon>Mycobacteriales</taxon>
        <taxon>Nocardiaceae</taxon>
        <taxon>Nocardia</taxon>
    </lineage>
</organism>
<dbReference type="Pfam" id="PF23275">
    <property type="entry name" value="TPR_23"/>
    <property type="match status" value="1"/>
</dbReference>
<dbReference type="RefSeq" id="WP_143982401.1">
    <property type="nucleotide sequence ID" value="NZ_CP041695.1"/>
</dbReference>
<feature type="domain" description="TPR repeat" evidence="1">
    <location>
        <begin position="231"/>
        <end position="490"/>
    </location>
</feature>
<protein>
    <recommendedName>
        <fullName evidence="1">TPR repeat domain-containing protein</fullName>
    </recommendedName>
</protein>
<dbReference type="GeneID" id="80335394"/>
<evidence type="ECO:0000313" key="2">
    <source>
        <dbReference type="EMBL" id="QDP81296.1"/>
    </source>
</evidence>
<dbReference type="AlphaFoldDB" id="A0A516NQW5"/>
<dbReference type="InterPro" id="IPR057037">
    <property type="entry name" value="TPR_rep_actino"/>
</dbReference>
<name>A0A516NQW5_9NOCA</name>
<evidence type="ECO:0000313" key="3">
    <source>
        <dbReference type="Proteomes" id="UP000317039"/>
    </source>
</evidence>
<dbReference type="KEGG" id="nod:FOH10_23835"/>
<dbReference type="Proteomes" id="UP000317039">
    <property type="component" value="Chromosome"/>
</dbReference>
<gene>
    <name evidence="2" type="ORF">FOH10_23835</name>
</gene>
<sequence>MTDPITPTVSQVLSWQIKVDATAPLAETIARELRSLADRMNSTIDGLNWSGEGRAGADYRSDREHQQMGTLASEFDDLAAQSRTHHANLDHMVSTAKTAVASLRDNSFNGVNFYKVAEDWTVTDGTDWDTLYAAAGDNQDTISQLDNIKSTRANTAINETIRLQQLARDIGIEDAATADAIGKILDGIEQLAPETSADGLTPSAAEEDGKAIADGTATDEEIARISERLADTGLTPEQLAALEQGEEIDVPPATLAYLQAFYGYAGRDGLLQFSDQLARTNTPQATQLRTDLGNGLMVLSNEKVVTRDKDTGSVVNRGGYDKLHSEVRELVGTRAGTGINLPDANTRELPDDYRGGLFGNDREAAYRQDLERFANLLGASEKGYEPGQRFGMELTRQAAHQAILADRTEAGHDVPWSGVSEQTLQDLVNVGARNDDANYALITGNGDPELFGAGTPGQDNDGYHRDSVLTPLLKHEWDDDGKALSEMFTWINEDARITDPGNPVQVADAKQAGEAAYGLAQLLSTTESGLNKENLYQSWLDVPGHDKQSLGELNPFATKALATALAPYTLDMIDADDNLTNTTGFGELNPVEAVRVMSVLNTDSDAATIINSVALAEADRIEGIYADQAARGNPNHLLGTMAGDMRWLVDSGIDAEIADRTQNAQEADTSKQQKYAAAYTAAQIFAAGFGPQAAAGVAVTEFFKNDITAVDGTFINPFPDVKLTADGIDYTNYNPAEIGDNNNRMYAMVQGLVNGGHIEPASLPDAFLNTDGTMKSWVALNAERNSTDYAQIAAINDALKTLPKALADGGVEIEEQFSYTSAATEAPGVLDREVLHPDNGDNQRALESVLKNDSANVGNANRWRYRD</sequence>
<proteinExistence type="predicted"/>